<dbReference type="PROSITE" id="PS50297">
    <property type="entry name" value="ANK_REP_REGION"/>
    <property type="match status" value="1"/>
</dbReference>
<reference evidence="2" key="2">
    <citation type="journal article" date="2007" name="Science">
        <title>Draft genome sequence of the sexually transmitted pathogen Trichomonas vaginalis.</title>
        <authorList>
            <person name="Carlton J.M."/>
            <person name="Hirt R.P."/>
            <person name="Silva J.C."/>
            <person name="Delcher A.L."/>
            <person name="Schatz M."/>
            <person name="Zhao Q."/>
            <person name="Wortman J.R."/>
            <person name="Bidwell S.L."/>
            <person name="Alsmark U.C.M."/>
            <person name="Besteiro S."/>
            <person name="Sicheritz-Ponten T."/>
            <person name="Noel C.J."/>
            <person name="Dacks J.B."/>
            <person name="Foster P.G."/>
            <person name="Simillion C."/>
            <person name="Van de Peer Y."/>
            <person name="Miranda-Saavedra D."/>
            <person name="Barton G.J."/>
            <person name="Westrop G.D."/>
            <person name="Mueller S."/>
            <person name="Dessi D."/>
            <person name="Fiori P.L."/>
            <person name="Ren Q."/>
            <person name="Paulsen I."/>
            <person name="Zhang H."/>
            <person name="Bastida-Corcuera F.D."/>
            <person name="Simoes-Barbosa A."/>
            <person name="Brown M.T."/>
            <person name="Hayes R.D."/>
            <person name="Mukherjee M."/>
            <person name="Okumura C.Y."/>
            <person name="Schneider R."/>
            <person name="Smith A.J."/>
            <person name="Vanacova S."/>
            <person name="Villalvazo M."/>
            <person name="Haas B.J."/>
            <person name="Pertea M."/>
            <person name="Feldblyum T.V."/>
            <person name="Utterback T.R."/>
            <person name="Shu C.L."/>
            <person name="Osoegawa K."/>
            <person name="de Jong P.J."/>
            <person name="Hrdy I."/>
            <person name="Horvathova L."/>
            <person name="Zubacova Z."/>
            <person name="Dolezal P."/>
            <person name="Malik S.B."/>
            <person name="Logsdon J.M. Jr."/>
            <person name="Henze K."/>
            <person name="Gupta A."/>
            <person name="Wang C.C."/>
            <person name="Dunne R.L."/>
            <person name="Upcroft J.A."/>
            <person name="Upcroft P."/>
            <person name="White O."/>
            <person name="Salzberg S.L."/>
            <person name="Tang P."/>
            <person name="Chiu C.-H."/>
            <person name="Lee Y.-S."/>
            <person name="Embley T.M."/>
            <person name="Coombs G.H."/>
            <person name="Mottram J.C."/>
            <person name="Tachezy J."/>
            <person name="Fraser-Liggett C.M."/>
            <person name="Johnson P.J."/>
        </authorList>
    </citation>
    <scope>NUCLEOTIDE SEQUENCE [LARGE SCALE GENOMIC DNA]</scope>
    <source>
        <strain evidence="2">G3</strain>
    </source>
</reference>
<dbReference type="AlphaFoldDB" id="A2EA79"/>
<dbReference type="InParanoid" id="A2EA79"/>
<feature type="repeat" description="ANK" evidence="1">
    <location>
        <begin position="311"/>
        <end position="343"/>
    </location>
</feature>
<dbReference type="eggNOG" id="KOG0504">
    <property type="taxonomic scope" value="Eukaryota"/>
</dbReference>
<accession>A2EA79</accession>
<dbReference type="VEuPathDB" id="TrichDB:TVAG_214070"/>
<proteinExistence type="predicted"/>
<evidence type="ECO:0000313" key="3">
    <source>
        <dbReference type="Proteomes" id="UP000001542"/>
    </source>
</evidence>
<dbReference type="STRING" id="5722.A2EA79"/>
<dbReference type="Pfam" id="PF12796">
    <property type="entry name" value="Ank_2"/>
    <property type="match status" value="2"/>
</dbReference>
<dbReference type="InterPro" id="IPR036770">
    <property type="entry name" value="Ankyrin_rpt-contain_sf"/>
</dbReference>
<dbReference type="SMART" id="SM00248">
    <property type="entry name" value="ANK"/>
    <property type="match status" value="5"/>
</dbReference>
<evidence type="ECO:0000313" key="2">
    <source>
        <dbReference type="EMBL" id="EAY10419.1"/>
    </source>
</evidence>
<dbReference type="Pfam" id="PF00023">
    <property type="entry name" value="Ank"/>
    <property type="match status" value="1"/>
</dbReference>
<dbReference type="RefSeq" id="XP_001322642.1">
    <property type="nucleotide sequence ID" value="XM_001322607.1"/>
</dbReference>
<dbReference type="Gene3D" id="1.25.40.20">
    <property type="entry name" value="Ankyrin repeat-containing domain"/>
    <property type="match status" value="2"/>
</dbReference>
<dbReference type="PROSITE" id="PS50088">
    <property type="entry name" value="ANK_REPEAT"/>
    <property type="match status" value="1"/>
</dbReference>
<sequence>MSYEHANDMNQIANNVHSFIEDGIFYDVVDKSISQQAIEKAKIDSISYNELLSLEKSKRKSAKVTVNSFDDVLEILHFYKKFLKLESSQSLIEFLEKYKSNGTKDNEIKQLKSDISTLQNTNEQLIRASNDFTTIFSLKNSNNFDAAYSFLKTISDNKDKMMIRKSCLLGLSEIRDGNENTPLIAACINGDYQLTKSLIEGGCNRKCTNDREGNCLFEASLAGHLEIVRYLISVGFDKNWRKKTRRSTAILAASSNRHLKVVKYLISIGCDANSSNFRNLNCIYFASLNGHLETVKYLISMGGNPAQITHDGCSPLMIAVIRGHFAIVKYLISFGLDLHVKNIYGESPIILASKNGHLNIVK</sequence>
<keyword evidence="3" id="KW-1185">Reference proteome</keyword>
<keyword evidence="1" id="KW-0040">ANK repeat</keyword>
<dbReference type="EMBL" id="DS113338">
    <property type="protein sequence ID" value="EAY10419.1"/>
    <property type="molecule type" value="Genomic_DNA"/>
</dbReference>
<protein>
    <submittedName>
        <fullName evidence="2">Ankyrin repeat protein, putative</fullName>
    </submittedName>
</protein>
<dbReference type="PANTHER" id="PTHR44207">
    <property type="entry name" value="SURFACE ANTIGEN BSPA-LIKE-RELATED"/>
    <property type="match status" value="1"/>
</dbReference>
<dbReference type="InterPro" id="IPR002110">
    <property type="entry name" value="Ankyrin_rpt"/>
</dbReference>
<dbReference type="SUPFAM" id="SSF48403">
    <property type="entry name" value="Ankyrin repeat"/>
    <property type="match status" value="1"/>
</dbReference>
<name>A2EA79_TRIV3</name>
<dbReference type="PANTHER" id="PTHR44207:SF2">
    <property type="entry name" value="REPEAT PROTEIN, PUTATIVE-RELATED"/>
    <property type="match status" value="1"/>
</dbReference>
<evidence type="ECO:0000256" key="1">
    <source>
        <dbReference type="PROSITE-ProRule" id="PRU00023"/>
    </source>
</evidence>
<gene>
    <name evidence="2" type="ORF">TVAG_271100</name>
</gene>
<dbReference type="OrthoDB" id="4429489at2759"/>
<reference evidence="2" key="1">
    <citation type="submission" date="2006-10" db="EMBL/GenBank/DDBJ databases">
        <authorList>
            <person name="Amadeo P."/>
            <person name="Zhao Q."/>
            <person name="Wortman J."/>
            <person name="Fraser-Liggett C."/>
            <person name="Carlton J."/>
        </authorList>
    </citation>
    <scope>NUCLEOTIDE SEQUENCE</scope>
    <source>
        <strain evidence="2">G3</strain>
    </source>
</reference>
<dbReference type="VEuPathDB" id="TrichDB:TVAGG3_0167270"/>
<dbReference type="Proteomes" id="UP000001542">
    <property type="component" value="Unassembled WGS sequence"/>
</dbReference>
<organism evidence="2 3">
    <name type="scientific">Trichomonas vaginalis (strain ATCC PRA-98 / G3)</name>
    <dbReference type="NCBI Taxonomy" id="412133"/>
    <lineage>
        <taxon>Eukaryota</taxon>
        <taxon>Metamonada</taxon>
        <taxon>Parabasalia</taxon>
        <taxon>Trichomonadida</taxon>
        <taxon>Trichomonadidae</taxon>
        <taxon>Trichomonas</taxon>
    </lineage>
</organism>
<dbReference type="KEGG" id="tva:4768340"/>